<dbReference type="SMART" id="SM01231">
    <property type="entry name" value="H-kinase_dim"/>
    <property type="match status" value="1"/>
</dbReference>
<dbReference type="CDD" id="cd00731">
    <property type="entry name" value="CheA_reg"/>
    <property type="match status" value="1"/>
</dbReference>
<dbReference type="InterPro" id="IPR036061">
    <property type="entry name" value="CheW-like_dom_sf"/>
</dbReference>
<feature type="domain" description="CheW-like" evidence="14">
    <location>
        <begin position="533"/>
        <end position="666"/>
    </location>
</feature>
<name>A0A3N1P0M5_9GAMM</name>
<dbReference type="InterPro" id="IPR005467">
    <property type="entry name" value="His_kinase_dom"/>
</dbReference>
<gene>
    <name evidence="16" type="ORF">EDC28_10659</name>
</gene>
<feature type="modified residue" description="Phosphohistidine" evidence="12">
    <location>
        <position position="48"/>
    </location>
</feature>
<dbReference type="SUPFAM" id="SSF47226">
    <property type="entry name" value="Histidine-containing phosphotransfer domain, HPT domain"/>
    <property type="match status" value="1"/>
</dbReference>
<dbReference type="Gene3D" id="3.30.565.10">
    <property type="entry name" value="Histidine kinase-like ATPase, C-terminal domain"/>
    <property type="match status" value="1"/>
</dbReference>
<evidence type="ECO:0000256" key="1">
    <source>
        <dbReference type="ARBA" id="ARBA00000085"/>
    </source>
</evidence>
<dbReference type="Pfam" id="PF01627">
    <property type="entry name" value="Hpt"/>
    <property type="match status" value="1"/>
</dbReference>
<dbReference type="PANTHER" id="PTHR43395">
    <property type="entry name" value="SENSOR HISTIDINE KINASE CHEA"/>
    <property type="match status" value="1"/>
</dbReference>
<dbReference type="SUPFAM" id="SSF47384">
    <property type="entry name" value="Homodimeric domain of signal transducing histidine kinase"/>
    <property type="match status" value="1"/>
</dbReference>
<keyword evidence="17" id="KW-1185">Reference proteome</keyword>
<dbReference type="EMBL" id="RJUL01000006">
    <property type="protein sequence ID" value="ROQ24812.1"/>
    <property type="molecule type" value="Genomic_DNA"/>
</dbReference>
<keyword evidence="9" id="KW-0067">ATP-binding</keyword>
<dbReference type="PROSITE" id="PS50109">
    <property type="entry name" value="HIS_KIN"/>
    <property type="match status" value="1"/>
</dbReference>
<dbReference type="SMART" id="SM00260">
    <property type="entry name" value="CheW"/>
    <property type="match status" value="1"/>
</dbReference>
<dbReference type="PROSITE" id="PS50851">
    <property type="entry name" value="CHEW"/>
    <property type="match status" value="1"/>
</dbReference>
<reference evidence="16 17" key="1">
    <citation type="submission" date="2018-11" db="EMBL/GenBank/DDBJ databases">
        <title>Genomic Encyclopedia of Type Strains, Phase IV (KMG-IV): sequencing the most valuable type-strain genomes for metagenomic binning, comparative biology and taxonomic classification.</title>
        <authorList>
            <person name="Goeker M."/>
        </authorList>
    </citation>
    <scope>NUCLEOTIDE SEQUENCE [LARGE SCALE GENOMIC DNA]</scope>
    <source>
        <strain evidence="16 17">DSM 21945</strain>
    </source>
</reference>
<evidence type="ECO:0000313" key="17">
    <source>
        <dbReference type="Proteomes" id="UP000268033"/>
    </source>
</evidence>
<dbReference type="Gene3D" id="2.30.30.40">
    <property type="entry name" value="SH3 Domains"/>
    <property type="match status" value="1"/>
</dbReference>
<dbReference type="SMART" id="SM00073">
    <property type="entry name" value="HPT"/>
    <property type="match status" value="1"/>
</dbReference>
<dbReference type="CDD" id="cd00088">
    <property type="entry name" value="HPT"/>
    <property type="match status" value="1"/>
</dbReference>
<dbReference type="PANTHER" id="PTHR43395:SF10">
    <property type="entry name" value="CHEMOTAXIS PROTEIN CHEA"/>
    <property type="match status" value="1"/>
</dbReference>
<dbReference type="InterPro" id="IPR002545">
    <property type="entry name" value="CheW-lke_dom"/>
</dbReference>
<evidence type="ECO:0000256" key="3">
    <source>
        <dbReference type="ARBA" id="ARBA00021495"/>
    </source>
</evidence>
<dbReference type="EC" id="2.7.13.3" evidence="2"/>
<evidence type="ECO:0000256" key="8">
    <source>
        <dbReference type="ARBA" id="ARBA00022777"/>
    </source>
</evidence>
<dbReference type="InterPro" id="IPR051315">
    <property type="entry name" value="Bact_Chemotaxis_CheA"/>
</dbReference>
<dbReference type="RefSeq" id="WP_050659975.1">
    <property type="nucleotide sequence ID" value="NZ_LFWC01000013.1"/>
</dbReference>
<protein>
    <recommendedName>
        <fullName evidence="3">Chemotaxis protein CheA</fullName>
        <ecNumber evidence="2">2.7.13.3</ecNumber>
    </recommendedName>
</protein>
<dbReference type="GO" id="GO:0000155">
    <property type="term" value="F:phosphorelay sensor kinase activity"/>
    <property type="evidence" value="ECO:0007669"/>
    <property type="project" value="InterPro"/>
</dbReference>
<dbReference type="Pfam" id="PF01584">
    <property type="entry name" value="CheW"/>
    <property type="match status" value="1"/>
</dbReference>
<sequence length="677" mass="72677">MELDMERFRQIFLQECAENLDVLEAELLAMEAGLTDDDAINKVFRAAHSIKGGAGTFGLGEMSRFTHHLETLLDELRSHKRQPTPALVALMLKATDVIARMRDDAAAGGTGQSPDAASVSAQLEAALGAADSEVAAATAEPLDDGHSPWQLVFTPYSDILASGNDPVRLLRELAELGLVASQCNFGKLYDDDFDPQLCYLSWTLTGPGDIARQDIIEIFDWVEDECDVVLTRQAPTAQSGAALAEPQAEAPEVAPAATASAISASADKTAPARAVAAEQSIRIDIRKIDQLINLVGELVITQSMLASLEGIDGLDTQERFAKGLSLLKNNTKALQESVLGIRMLPISFAFNRFPRLVRDISQQLGKEVNLKLVGEQTELDKTVLERITDPLVHMVRNALDHGIETPELRCQKGKAPGGTLTLSARHEGGNVVIDIQDDGAGLSRDKLWQKACEKALPLTRDRRLDELSDAQVFDLIFAPGFSTAAAVSDLSGRGVGMDVVKRNISELGGSVEIQSQLGRGTLFRIRLPLTMAILDGQLVAVGEELFVIPLINIVESLKLDPQCLLKAGGGVVFYQLRQQMLPVLWLSQLLGTRGEPGAMPLLCVVEAAGRKLGLVVDALLAQQQVVIKSLEQNFRRLPGISGATILGDGQVCLILDVPALVALHVGQQGDSDAISAA</sequence>
<dbReference type="Proteomes" id="UP000268033">
    <property type="component" value="Unassembled WGS sequence"/>
</dbReference>
<feature type="domain" description="HPt" evidence="15">
    <location>
        <begin position="1"/>
        <end position="105"/>
    </location>
</feature>
<keyword evidence="8 16" id="KW-0418">Kinase</keyword>
<keyword evidence="6" id="KW-0808">Transferase</keyword>
<dbReference type="InterPro" id="IPR004358">
    <property type="entry name" value="Sig_transdc_His_kin-like_C"/>
</dbReference>
<evidence type="ECO:0000256" key="4">
    <source>
        <dbReference type="ARBA" id="ARBA00022500"/>
    </source>
</evidence>
<dbReference type="SUPFAM" id="SSF50341">
    <property type="entry name" value="CheW-like"/>
    <property type="match status" value="1"/>
</dbReference>
<dbReference type="GO" id="GO:0005524">
    <property type="term" value="F:ATP binding"/>
    <property type="evidence" value="ECO:0007669"/>
    <property type="project" value="UniProtKB-KW"/>
</dbReference>
<evidence type="ECO:0000256" key="2">
    <source>
        <dbReference type="ARBA" id="ARBA00012438"/>
    </source>
</evidence>
<dbReference type="InterPro" id="IPR036890">
    <property type="entry name" value="HATPase_C_sf"/>
</dbReference>
<dbReference type="CDD" id="cd16916">
    <property type="entry name" value="HATPase_CheA-like"/>
    <property type="match status" value="1"/>
</dbReference>
<evidence type="ECO:0000256" key="10">
    <source>
        <dbReference type="ARBA" id="ARBA00023012"/>
    </source>
</evidence>
<evidence type="ECO:0000256" key="12">
    <source>
        <dbReference type="PROSITE-ProRule" id="PRU00110"/>
    </source>
</evidence>
<organism evidence="16 17">
    <name type="scientific">Gallaecimonas pentaromativorans</name>
    <dbReference type="NCBI Taxonomy" id="584787"/>
    <lineage>
        <taxon>Bacteria</taxon>
        <taxon>Pseudomonadati</taxon>
        <taxon>Pseudomonadota</taxon>
        <taxon>Gammaproteobacteria</taxon>
        <taxon>Enterobacterales</taxon>
        <taxon>Gallaecimonadaceae</taxon>
        <taxon>Gallaecimonas</taxon>
    </lineage>
</organism>
<dbReference type="PRINTS" id="PR00344">
    <property type="entry name" value="BCTRLSENSOR"/>
</dbReference>
<dbReference type="OrthoDB" id="9803176at2"/>
<dbReference type="PROSITE" id="PS50894">
    <property type="entry name" value="HPT"/>
    <property type="match status" value="1"/>
</dbReference>
<dbReference type="SMART" id="SM00387">
    <property type="entry name" value="HATPase_c"/>
    <property type="match status" value="1"/>
</dbReference>
<keyword evidence="10" id="KW-0902">Two-component regulatory system</keyword>
<comment type="caution">
    <text evidence="16">The sequence shown here is derived from an EMBL/GenBank/DDBJ whole genome shotgun (WGS) entry which is preliminary data.</text>
</comment>
<comment type="catalytic activity">
    <reaction evidence="1">
        <text>ATP + protein L-histidine = ADP + protein N-phospho-L-histidine.</text>
        <dbReference type="EC" id="2.7.13.3"/>
    </reaction>
</comment>
<dbReference type="InterPro" id="IPR003594">
    <property type="entry name" value="HATPase_dom"/>
</dbReference>
<evidence type="ECO:0000256" key="5">
    <source>
        <dbReference type="ARBA" id="ARBA00022553"/>
    </source>
</evidence>
<dbReference type="FunFam" id="2.30.30.40:FF:000048">
    <property type="entry name" value="Chemotaxis protein CheA, putative"/>
    <property type="match status" value="1"/>
</dbReference>
<evidence type="ECO:0000256" key="9">
    <source>
        <dbReference type="ARBA" id="ARBA00022840"/>
    </source>
</evidence>
<evidence type="ECO:0000259" key="14">
    <source>
        <dbReference type="PROSITE" id="PS50851"/>
    </source>
</evidence>
<keyword evidence="4" id="KW-0145">Chemotaxis</keyword>
<proteinExistence type="predicted"/>
<keyword evidence="7" id="KW-0547">Nucleotide-binding</keyword>
<dbReference type="Pfam" id="PF02518">
    <property type="entry name" value="HATPase_c"/>
    <property type="match status" value="1"/>
</dbReference>
<evidence type="ECO:0000256" key="7">
    <source>
        <dbReference type="ARBA" id="ARBA00022741"/>
    </source>
</evidence>
<dbReference type="InterPro" id="IPR036097">
    <property type="entry name" value="HisK_dim/P_sf"/>
</dbReference>
<dbReference type="AlphaFoldDB" id="A0A3N1P0M5"/>
<dbReference type="Gene3D" id="1.10.287.560">
    <property type="entry name" value="Histidine kinase CheA-like, homodimeric domain"/>
    <property type="match status" value="1"/>
</dbReference>
<dbReference type="STRING" id="584787.GCA_001247655_01074"/>
<dbReference type="FunFam" id="3.30.565.10:FF:000016">
    <property type="entry name" value="Chemotaxis protein CheA, putative"/>
    <property type="match status" value="1"/>
</dbReference>
<dbReference type="InterPro" id="IPR008207">
    <property type="entry name" value="Sig_transdc_His_kin_Hpt_dom"/>
</dbReference>
<dbReference type="SUPFAM" id="SSF55874">
    <property type="entry name" value="ATPase domain of HSP90 chaperone/DNA topoisomerase II/histidine kinase"/>
    <property type="match status" value="1"/>
</dbReference>
<dbReference type="InterPro" id="IPR036641">
    <property type="entry name" value="HPT_dom_sf"/>
</dbReference>
<dbReference type="InterPro" id="IPR037006">
    <property type="entry name" value="CheA-like_homodim_sf"/>
</dbReference>
<feature type="domain" description="Histidine kinase" evidence="13">
    <location>
        <begin position="299"/>
        <end position="531"/>
    </location>
</feature>
<dbReference type="GO" id="GO:0006935">
    <property type="term" value="P:chemotaxis"/>
    <property type="evidence" value="ECO:0007669"/>
    <property type="project" value="UniProtKB-KW"/>
</dbReference>
<keyword evidence="5 12" id="KW-0597">Phosphoprotein</keyword>
<dbReference type="GO" id="GO:0005737">
    <property type="term" value="C:cytoplasm"/>
    <property type="evidence" value="ECO:0007669"/>
    <property type="project" value="InterPro"/>
</dbReference>
<evidence type="ECO:0000256" key="11">
    <source>
        <dbReference type="ARBA" id="ARBA00035100"/>
    </source>
</evidence>
<evidence type="ECO:0000259" key="15">
    <source>
        <dbReference type="PROSITE" id="PS50894"/>
    </source>
</evidence>
<accession>A0A3N1P0M5</accession>
<evidence type="ECO:0000259" key="13">
    <source>
        <dbReference type="PROSITE" id="PS50109"/>
    </source>
</evidence>
<comment type="function">
    <text evidence="11">Involved in the transmission of sensory signals from the chemoreceptors to the flagellar motors. CheA is autophosphorylated; it can transfer its phosphate group to either CheB or CheY.</text>
</comment>
<dbReference type="Gene3D" id="1.20.120.160">
    <property type="entry name" value="HPT domain"/>
    <property type="match status" value="1"/>
</dbReference>
<dbReference type="Pfam" id="PF02895">
    <property type="entry name" value="H-kinase_dim"/>
    <property type="match status" value="1"/>
</dbReference>
<evidence type="ECO:0000313" key="16">
    <source>
        <dbReference type="EMBL" id="ROQ24812.1"/>
    </source>
</evidence>
<evidence type="ECO:0000256" key="6">
    <source>
        <dbReference type="ARBA" id="ARBA00022679"/>
    </source>
</evidence>
<dbReference type="InterPro" id="IPR004105">
    <property type="entry name" value="CheA-like_dim"/>
</dbReference>